<accession>A0A168GVT3</accession>
<dbReference type="AlphaFoldDB" id="A0A168GVT3"/>
<proteinExistence type="predicted"/>
<name>A0A168GVT3_9BURK</name>
<reference evidence="1 2" key="1">
    <citation type="submission" date="2016-01" db="EMBL/GenBank/DDBJ databases">
        <authorList>
            <person name="McClelland M."/>
            <person name="Jain A."/>
            <person name="Saraogi P."/>
            <person name="Mendelson R."/>
            <person name="Westerman R."/>
            <person name="SanMiguel P."/>
            <person name="Csonka L."/>
        </authorList>
    </citation>
    <scope>NUCLEOTIDE SEQUENCE [LARGE SCALE GENOMIC DNA]</scope>
    <source>
        <strain evidence="1">LMG 27134</strain>
    </source>
</reference>
<dbReference type="EMBL" id="FCOK02000056">
    <property type="protein sequence ID" value="SAP34758.1"/>
    <property type="molecule type" value="Genomic_DNA"/>
</dbReference>
<dbReference type="Pfam" id="PF16155">
    <property type="entry name" value="PnbB"/>
    <property type="match status" value="1"/>
</dbReference>
<sequence length="171" mass="18114">MSPNEFQGLVARVTGAIASRPLDADLQAWLNTEYATGSERYTELANACRAGVEEGWLADREAGGIRYGRIFKALPDTHGFSVDVVHMNDIAGPHHVHPNGEIDLIVPLDGGATFDGHAAGWCVYGPGSAHRPTVAGGSAIVLYLLPEGAIEFTEHAARAQASTQSMTTKGF</sequence>
<evidence type="ECO:0008006" key="3">
    <source>
        <dbReference type="Google" id="ProtNLM"/>
    </source>
</evidence>
<dbReference type="OrthoDB" id="4467772at2"/>
<gene>
    <name evidence="1" type="ORF">AWB69_06315</name>
</gene>
<dbReference type="Proteomes" id="UP000054683">
    <property type="component" value="Unassembled WGS sequence"/>
</dbReference>
<evidence type="ECO:0000313" key="2">
    <source>
        <dbReference type="Proteomes" id="UP000054683"/>
    </source>
</evidence>
<dbReference type="RefSeq" id="WP_062090596.1">
    <property type="nucleotide sequence ID" value="NZ_FCOK02000056.1"/>
</dbReference>
<organism evidence="1 2">
    <name type="scientific">Caballeronia udeis</name>
    <dbReference type="NCBI Taxonomy" id="1232866"/>
    <lineage>
        <taxon>Bacteria</taxon>
        <taxon>Pseudomonadati</taxon>
        <taxon>Pseudomonadota</taxon>
        <taxon>Betaproteobacteria</taxon>
        <taxon>Burkholderiales</taxon>
        <taxon>Burkholderiaceae</taxon>
        <taxon>Caballeronia</taxon>
    </lineage>
</organism>
<dbReference type="InterPro" id="IPR032345">
    <property type="entry name" value="PnbB"/>
</dbReference>
<protein>
    <recommendedName>
        <fullName evidence="3">2-hydroxylaminobenzoate mutase</fullName>
    </recommendedName>
</protein>
<evidence type="ECO:0000313" key="1">
    <source>
        <dbReference type="EMBL" id="SAP34758.1"/>
    </source>
</evidence>